<feature type="binding site" evidence="8">
    <location>
        <position position="82"/>
    </location>
    <ligand>
        <name>Mg(2+)</name>
        <dbReference type="ChEBI" id="CHEBI:18420"/>
        <label>1</label>
        <note>catalytic</note>
    </ligand>
</feature>
<organism evidence="9 10">
    <name type="scientific">Haloplanus vescus</name>
    <dbReference type="NCBI Taxonomy" id="555874"/>
    <lineage>
        <taxon>Archaea</taxon>
        <taxon>Methanobacteriati</taxon>
        <taxon>Methanobacteriota</taxon>
        <taxon>Stenosarchaea group</taxon>
        <taxon>Halobacteria</taxon>
        <taxon>Halobacteriales</taxon>
        <taxon>Haloferacaceae</taxon>
        <taxon>Haloplanus</taxon>
    </lineage>
</organism>
<dbReference type="GO" id="GO:0007165">
    <property type="term" value="P:signal transduction"/>
    <property type="evidence" value="ECO:0007669"/>
    <property type="project" value="TreeGrafter"/>
</dbReference>
<evidence type="ECO:0000256" key="5">
    <source>
        <dbReference type="ARBA" id="ARBA00022842"/>
    </source>
</evidence>
<evidence type="ECO:0000313" key="9">
    <source>
        <dbReference type="EMBL" id="SDZ82015.1"/>
    </source>
</evidence>
<dbReference type="PANTHER" id="PTHR20854">
    <property type="entry name" value="INOSITOL MONOPHOSPHATASE"/>
    <property type="match status" value="1"/>
</dbReference>
<dbReference type="STRING" id="555874.SAMN04488065_0560"/>
<evidence type="ECO:0000313" key="10">
    <source>
        <dbReference type="Proteomes" id="UP000236755"/>
    </source>
</evidence>
<keyword evidence="5 8" id="KW-0460">Magnesium</keyword>
<dbReference type="InterPro" id="IPR000760">
    <property type="entry name" value="Inositol_monophosphatase-like"/>
</dbReference>
<gene>
    <name evidence="9" type="ORF">SAMN04488065_0560</name>
</gene>
<keyword evidence="3 8" id="KW-0479">Metal-binding</keyword>
<dbReference type="AlphaFoldDB" id="A0A1H3W4H3"/>
<protein>
    <recommendedName>
        <fullName evidence="2">fructose-bisphosphatase</fullName>
        <ecNumber evidence="2">3.1.3.11</ecNumber>
    </recommendedName>
</protein>
<dbReference type="Gene3D" id="3.40.190.80">
    <property type="match status" value="1"/>
</dbReference>
<dbReference type="EC" id="3.1.3.11" evidence="2"/>
<dbReference type="Proteomes" id="UP000236755">
    <property type="component" value="Unassembled WGS sequence"/>
</dbReference>
<dbReference type="CDD" id="cd01637">
    <property type="entry name" value="IMPase_like"/>
    <property type="match status" value="1"/>
</dbReference>
<feature type="binding site" evidence="8">
    <location>
        <position position="225"/>
    </location>
    <ligand>
        <name>Mg(2+)</name>
        <dbReference type="ChEBI" id="CHEBI:18420"/>
        <label>1</label>
        <note>catalytic</note>
    </ligand>
</feature>
<accession>A0A1H3W4H3</accession>
<evidence type="ECO:0000256" key="2">
    <source>
        <dbReference type="ARBA" id="ARBA00013093"/>
    </source>
</evidence>
<feature type="binding site" evidence="8">
    <location>
        <position position="102"/>
    </location>
    <ligand>
        <name>Mg(2+)</name>
        <dbReference type="ChEBI" id="CHEBI:18420"/>
        <label>1</label>
        <note>catalytic</note>
    </ligand>
</feature>
<feature type="binding site" evidence="8">
    <location>
        <position position="103"/>
    </location>
    <ligand>
        <name>Mg(2+)</name>
        <dbReference type="ChEBI" id="CHEBI:18420"/>
        <label>1</label>
        <note>catalytic</note>
    </ligand>
</feature>
<name>A0A1H3W4H3_9EURY</name>
<sequence length="272" mass="29065">MARLPEPSWLGVGYAEVMDRHDMAVEAARAGADLAMELFRTTLEVETKSSATDYVTEADRGAQRRVIERIAEEFPDDAIVGEEGDQRSRLRPGETAWVVDPIDGTTNYVRGLPIWVTSVAAVEDGETVAAANVWPALDTEYHAGTHGVTCDGDATTVSEVTDIGSSLVAPTLRYDREYTYAALLDSISPVVGDIRRLGSAQATLSLVADGRLDAAVGLLETHPWDTVAGVHLVERAGGRVTDLDGNPWTPASEGIVASNGDIHEELLAALPE</sequence>
<dbReference type="GO" id="GO:0008934">
    <property type="term" value="F:inositol monophosphate 1-phosphatase activity"/>
    <property type="evidence" value="ECO:0007669"/>
    <property type="project" value="TreeGrafter"/>
</dbReference>
<comment type="cofactor">
    <cofactor evidence="8">
        <name>Mg(2+)</name>
        <dbReference type="ChEBI" id="CHEBI:18420"/>
    </cofactor>
</comment>
<keyword evidence="6" id="KW-0119">Carbohydrate metabolism</keyword>
<dbReference type="Pfam" id="PF00459">
    <property type="entry name" value="Inositol_P"/>
    <property type="match status" value="1"/>
</dbReference>
<evidence type="ECO:0000256" key="7">
    <source>
        <dbReference type="ARBA" id="ARBA00038103"/>
    </source>
</evidence>
<keyword evidence="4" id="KW-0378">Hydrolase</keyword>
<dbReference type="InterPro" id="IPR020583">
    <property type="entry name" value="Inositol_monoP_metal-BS"/>
</dbReference>
<dbReference type="PROSITE" id="PS00629">
    <property type="entry name" value="IMP_1"/>
    <property type="match status" value="1"/>
</dbReference>
<reference evidence="9 10" key="1">
    <citation type="submission" date="2016-10" db="EMBL/GenBank/DDBJ databases">
        <authorList>
            <person name="de Groot N.N."/>
        </authorList>
    </citation>
    <scope>NUCLEOTIDE SEQUENCE [LARGE SCALE GENOMIC DNA]</scope>
    <source>
        <strain evidence="9 10">CGMCC 1.8712</strain>
    </source>
</reference>
<dbReference type="PANTHER" id="PTHR20854:SF4">
    <property type="entry name" value="INOSITOL-1-MONOPHOSPHATASE-RELATED"/>
    <property type="match status" value="1"/>
</dbReference>
<feature type="binding site" evidence="8">
    <location>
        <position position="100"/>
    </location>
    <ligand>
        <name>Mg(2+)</name>
        <dbReference type="ChEBI" id="CHEBI:18420"/>
        <label>1</label>
        <note>catalytic</note>
    </ligand>
</feature>
<dbReference type="SUPFAM" id="SSF56655">
    <property type="entry name" value="Carbohydrate phosphatase"/>
    <property type="match status" value="1"/>
</dbReference>
<comment type="similarity">
    <text evidence="7">Belongs to the inositol monophosphatase superfamily. FBPase class 4 family.</text>
</comment>
<evidence type="ECO:0000256" key="6">
    <source>
        <dbReference type="ARBA" id="ARBA00023277"/>
    </source>
</evidence>
<dbReference type="EMBL" id="FNQT01000001">
    <property type="protein sequence ID" value="SDZ82015.1"/>
    <property type="molecule type" value="Genomic_DNA"/>
</dbReference>
<dbReference type="Gene3D" id="3.30.540.10">
    <property type="entry name" value="Fructose-1,6-Bisphosphatase, subunit A, domain 1"/>
    <property type="match status" value="1"/>
</dbReference>
<proteinExistence type="inferred from homology"/>
<evidence type="ECO:0000256" key="4">
    <source>
        <dbReference type="ARBA" id="ARBA00022801"/>
    </source>
</evidence>
<dbReference type="GO" id="GO:0006020">
    <property type="term" value="P:inositol metabolic process"/>
    <property type="evidence" value="ECO:0007669"/>
    <property type="project" value="TreeGrafter"/>
</dbReference>
<comment type="catalytic activity">
    <reaction evidence="1">
        <text>beta-D-fructose 1,6-bisphosphate + H2O = beta-D-fructose 6-phosphate + phosphate</text>
        <dbReference type="Rhea" id="RHEA:11064"/>
        <dbReference type="ChEBI" id="CHEBI:15377"/>
        <dbReference type="ChEBI" id="CHEBI:32966"/>
        <dbReference type="ChEBI" id="CHEBI:43474"/>
        <dbReference type="ChEBI" id="CHEBI:57634"/>
        <dbReference type="EC" id="3.1.3.11"/>
    </reaction>
</comment>
<evidence type="ECO:0000256" key="3">
    <source>
        <dbReference type="ARBA" id="ARBA00022723"/>
    </source>
</evidence>
<evidence type="ECO:0000256" key="8">
    <source>
        <dbReference type="PIRSR" id="PIRSR600760-2"/>
    </source>
</evidence>
<dbReference type="GO" id="GO:0042132">
    <property type="term" value="F:fructose 1,6-bisphosphate 1-phosphatase activity"/>
    <property type="evidence" value="ECO:0007669"/>
    <property type="project" value="UniProtKB-EC"/>
</dbReference>
<dbReference type="GO" id="GO:0046872">
    <property type="term" value="F:metal ion binding"/>
    <property type="evidence" value="ECO:0007669"/>
    <property type="project" value="UniProtKB-KW"/>
</dbReference>
<keyword evidence="10" id="KW-1185">Reference proteome</keyword>
<evidence type="ECO:0000256" key="1">
    <source>
        <dbReference type="ARBA" id="ARBA00001273"/>
    </source>
</evidence>
<dbReference type="PRINTS" id="PR00377">
    <property type="entry name" value="IMPHPHTASES"/>
</dbReference>